<dbReference type="PANTHER" id="PTHR43248">
    <property type="entry name" value="2-SUCCINYL-6-HYDROXY-2,4-CYCLOHEXADIENE-1-CARBOXYLATE SYNTHASE"/>
    <property type="match status" value="1"/>
</dbReference>
<dbReference type="EMBL" id="CAEZYI010000053">
    <property type="protein sequence ID" value="CAB4723671.1"/>
    <property type="molecule type" value="Genomic_DNA"/>
</dbReference>
<evidence type="ECO:0000259" key="4">
    <source>
        <dbReference type="Pfam" id="PF00561"/>
    </source>
</evidence>
<dbReference type="InterPro" id="IPR000073">
    <property type="entry name" value="AB_hydrolase_1"/>
</dbReference>
<dbReference type="InterPro" id="IPR051601">
    <property type="entry name" value="Serine_prot/Carboxylest_S33"/>
</dbReference>
<dbReference type="PROSITE" id="PS51257">
    <property type="entry name" value="PROKAR_LIPOPROTEIN"/>
    <property type="match status" value="1"/>
</dbReference>
<protein>
    <submittedName>
        <fullName evidence="5">Unannotated protein</fullName>
    </submittedName>
</protein>
<dbReference type="SUPFAM" id="SSF53474">
    <property type="entry name" value="alpha/beta-Hydrolases"/>
    <property type="match status" value="1"/>
</dbReference>
<dbReference type="Gene3D" id="3.40.50.1820">
    <property type="entry name" value="alpha/beta hydrolase"/>
    <property type="match status" value="1"/>
</dbReference>
<evidence type="ECO:0000256" key="2">
    <source>
        <dbReference type="ARBA" id="ARBA00022729"/>
    </source>
</evidence>
<gene>
    <name evidence="5" type="ORF">UFOPK2662_00916</name>
</gene>
<name>A0A6J6RMG6_9ZZZZ</name>
<dbReference type="GO" id="GO:0016787">
    <property type="term" value="F:hydrolase activity"/>
    <property type="evidence" value="ECO:0007669"/>
    <property type="project" value="UniProtKB-KW"/>
</dbReference>
<dbReference type="PANTHER" id="PTHR43248:SF29">
    <property type="entry name" value="TRIPEPTIDYL AMINOPEPTIDASE"/>
    <property type="match status" value="1"/>
</dbReference>
<organism evidence="5">
    <name type="scientific">freshwater metagenome</name>
    <dbReference type="NCBI Taxonomy" id="449393"/>
    <lineage>
        <taxon>unclassified sequences</taxon>
        <taxon>metagenomes</taxon>
        <taxon>ecological metagenomes</taxon>
    </lineage>
</organism>
<evidence type="ECO:0000256" key="3">
    <source>
        <dbReference type="ARBA" id="ARBA00022801"/>
    </source>
</evidence>
<sequence>MRISSLGARSTFATIISALLILTGCTQAADKPFPSATNDASTLDWHKCKKYFQCATMTLPIDYQDASQGTFDMAVIRFRDPNQHDRLGSLVLNPGGPGVSGIKYALEAQYVIDPDVLDRYDIVGFDPRGIGESSPIHCLSDAQQDASFSSDAKPDNQEEFTTLINDAQTFATSCAAQTDHLASFTTTNTARDMEALRIALGDKKLNYMGFSYGTYLGTVYAQYFPETVGRFVLDGAIDPTMSAYDQNVVQAKGFDNALTNFMNHCLKRATCPLPKTVNAQFFVDFLAKLAQAPLTSKESPNRPVTQSLVVTGMASALYDNQSGWPQLRIAFEEAIDGDGTTFLQLADSYSGRNSDGTYIDNQNDANIVIECLDWYQTRSNIDIQTFAADFAAAAPVFGPYIAYSGVACNALNDVVDNHEVGSDQNTVRISKTATPVLVIGTTQDPATPYAWAQGLARYIAGSRLITLNGEGHTGYGRGSVCTDTAVDTYLVSGELPAKNLVCTH</sequence>
<proteinExistence type="inferred from homology"/>
<feature type="domain" description="AB hydrolase-1" evidence="4">
    <location>
        <begin position="90"/>
        <end position="474"/>
    </location>
</feature>
<comment type="similarity">
    <text evidence="1">Belongs to the peptidase S33 family.</text>
</comment>
<dbReference type="Pfam" id="PF00561">
    <property type="entry name" value="Abhydrolase_1"/>
    <property type="match status" value="1"/>
</dbReference>
<evidence type="ECO:0000256" key="1">
    <source>
        <dbReference type="ARBA" id="ARBA00010088"/>
    </source>
</evidence>
<accession>A0A6J6RMG6</accession>
<dbReference type="AlphaFoldDB" id="A0A6J6RMG6"/>
<keyword evidence="3" id="KW-0378">Hydrolase</keyword>
<keyword evidence="2" id="KW-0732">Signal</keyword>
<reference evidence="5" key="1">
    <citation type="submission" date="2020-05" db="EMBL/GenBank/DDBJ databases">
        <authorList>
            <person name="Chiriac C."/>
            <person name="Salcher M."/>
            <person name="Ghai R."/>
            <person name="Kavagutti S V."/>
        </authorList>
    </citation>
    <scope>NUCLEOTIDE SEQUENCE</scope>
</reference>
<dbReference type="InterPro" id="IPR029058">
    <property type="entry name" value="AB_hydrolase_fold"/>
</dbReference>
<evidence type="ECO:0000313" key="5">
    <source>
        <dbReference type="EMBL" id="CAB4723671.1"/>
    </source>
</evidence>